<dbReference type="HOGENOM" id="CLU_000445_69_8_11"/>
<dbReference type="GO" id="GO:0006355">
    <property type="term" value="P:regulation of DNA-templated transcription"/>
    <property type="evidence" value="ECO:0007669"/>
    <property type="project" value="TreeGrafter"/>
</dbReference>
<dbReference type="PANTHER" id="PTHR48111:SF1">
    <property type="entry name" value="TWO-COMPONENT RESPONSE REGULATOR ORR33"/>
    <property type="match status" value="1"/>
</dbReference>
<feature type="domain" description="Response regulatory" evidence="7">
    <location>
        <begin position="1"/>
        <end position="114"/>
    </location>
</feature>
<evidence type="ECO:0000256" key="4">
    <source>
        <dbReference type="ARBA" id="ARBA00023125"/>
    </source>
</evidence>
<dbReference type="GO" id="GO:0000976">
    <property type="term" value="F:transcription cis-regulatory region binding"/>
    <property type="evidence" value="ECO:0007669"/>
    <property type="project" value="TreeGrafter"/>
</dbReference>
<dbReference type="Gene3D" id="3.40.50.2300">
    <property type="match status" value="1"/>
</dbReference>
<keyword evidence="3" id="KW-0805">Transcription regulation</keyword>
<keyword evidence="2" id="KW-0902">Two-component regulatory system</keyword>
<dbReference type="InterPro" id="IPR039420">
    <property type="entry name" value="WalR-like"/>
</dbReference>
<dbReference type="STRING" id="512565.AMIS_26930"/>
<keyword evidence="1 6" id="KW-0597">Phosphoprotein</keyword>
<dbReference type="AlphaFoldDB" id="I0H4H6"/>
<dbReference type="InterPro" id="IPR001789">
    <property type="entry name" value="Sig_transdc_resp-reg_receiver"/>
</dbReference>
<evidence type="ECO:0000313" key="9">
    <source>
        <dbReference type="Proteomes" id="UP000007882"/>
    </source>
</evidence>
<organism evidence="8 9">
    <name type="scientific">Actinoplanes missouriensis (strain ATCC 14538 / DSM 43046 / CBS 188.64 / JCM 3121 / NBRC 102363 / NCIMB 12654 / NRRL B-3342 / UNCC 431)</name>
    <dbReference type="NCBI Taxonomy" id="512565"/>
    <lineage>
        <taxon>Bacteria</taxon>
        <taxon>Bacillati</taxon>
        <taxon>Actinomycetota</taxon>
        <taxon>Actinomycetes</taxon>
        <taxon>Micromonosporales</taxon>
        <taxon>Micromonosporaceae</taxon>
        <taxon>Actinoplanes</taxon>
    </lineage>
</organism>
<dbReference type="EMBL" id="AP012319">
    <property type="protein sequence ID" value="BAL87913.1"/>
    <property type="molecule type" value="Genomic_DNA"/>
</dbReference>
<dbReference type="KEGG" id="ams:AMIS_26930"/>
<dbReference type="GO" id="GO:0000156">
    <property type="term" value="F:phosphorelay response regulator activity"/>
    <property type="evidence" value="ECO:0007669"/>
    <property type="project" value="TreeGrafter"/>
</dbReference>
<dbReference type="Proteomes" id="UP000007882">
    <property type="component" value="Chromosome"/>
</dbReference>
<dbReference type="FunFam" id="3.40.50.2300:FF:000001">
    <property type="entry name" value="DNA-binding response regulator PhoB"/>
    <property type="match status" value="1"/>
</dbReference>
<dbReference type="Pfam" id="PF00072">
    <property type="entry name" value="Response_reg"/>
    <property type="match status" value="1"/>
</dbReference>
<proteinExistence type="predicted"/>
<sequence length="116" mass="12587">MLVVEDDVTMAETIRDGLALQCFTVDLRHDGAAGLSAASGDAYDVIVLDIMLPRIDGREVCRQLRERNVRTPILMLSATSPEDVTGDVLALGADDFLGKPFSFPVLVARLRALSQE</sequence>
<evidence type="ECO:0000256" key="3">
    <source>
        <dbReference type="ARBA" id="ARBA00023015"/>
    </source>
</evidence>
<dbReference type="SUPFAM" id="SSF52172">
    <property type="entry name" value="CheY-like"/>
    <property type="match status" value="1"/>
</dbReference>
<evidence type="ECO:0000256" key="6">
    <source>
        <dbReference type="PROSITE-ProRule" id="PRU00169"/>
    </source>
</evidence>
<evidence type="ECO:0000256" key="2">
    <source>
        <dbReference type="ARBA" id="ARBA00023012"/>
    </source>
</evidence>
<dbReference type="PROSITE" id="PS50110">
    <property type="entry name" value="RESPONSE_REGULATORY"/>
    <property type="match status" value="1"/>
</dbReference>
<evidence type="ECO:0000313" key="8">
    <source>
        <dbReference type="EMBL" id="BAL87913.1"/>
    </source>
</evidence>
<accession>I0H4H6</accession>
<reference evidence="8 9" key="1">
    <citation type="submission" date="2012-02" db="EMBL/GenBank/DDBJ databases">
        <title>Complete genome sequence of Actinoplanes missouriensis 431 (= NBRC 102363).</title>
        <authorList>
            <person name="Ohnishi Y."/>
            <person name="Ishikawa J."/>
            <person name="Sekine M."/>
            <person name="Hosoyama A."/>
            <person name="Harada T."/>
            <person name="Narita H."/>
            <person name="Hata T."/>
            <person name="Konno Y."/>
            <person name="Tutikane K."/>
            <person name="Fujita N."/>
            <person name="Horinouchi S."/>
            <person name="Hayakawa M."/>
        </authorList>
    </citation>
    <scope>NUCLEOTIDE SEQUENCE [LARGE SCALE GENOMIC DNA]</scope>
    <source>
        <strain evidence="9">ATCC 14538 / DSM 43046 / CBS 188.64 / JCM 3121 / NBRC 102363 / NCIMB 12654 / NRRL B-3342 / UNCC 431</strain>
    </source>
</reference>
<name>I0H4H6_ACTM4</name>
<feature type="modified residue" description="4-aspartylphosphate" evidence="6">
    <location>
        <position position="49"/>
    </location>
</feature>
<gene>
    <name evidence="8" type="ordered locus">AMIS_26930</name>
</gene>
<keyword evidence="4" id="KW-0238">DNA-binding</keyword>
<dbReference type="eggNOG" id="COG0745">
    <property type="taxonomic scope" value="Bacteria"/>
</dbReference>
<evidence type="ECO:0000256" key="1">
    <source>
        <dbReference type="ARBA" id="ARBA00022553"/>
    </source>
</evidence>
<evidence type="ECO:0000256" key="5">
    <source>
        <dbReference type="ARBA" id="ARBA00023163"/>
    </source>
</evidence>
<keyword evidence="9" id="KW-1185">Reference proteome</keyword>
<dbReference type="GO" id="GO:0005829">
    <property type="term" value="C:cytosol"/>
    <property type="evidence" value="ECO:0007669"/>
    <property type="project" value="TreeGrafter"/>
</dbReference>
<keyword evidence="5" id="KW-0804">Transcription</keyword>
<protein>
    <submittedName>
        <fullName evidence="8">Putative response regulator receiver domain protein</fullName>
    </submittedName>
</protein>
<dbReference type="PATRIC" id="fig|512565.3.peg.2691"/>
<dbReference type="GO" id="GO:0032993">
    <property type="term" value="C:protein-DNA complex"/>
    <property type="evidence" value="ECO:0007669"/>
    <property type="project" value="TreeGrafter"/>
</dbReference>
<evidence type="ECO:0000259" key="7">
    <source>
        <dbReference type="PROSITE" id="PS50110"/>
    </source>
</evidence>
<dbReference type="SMART" id="SM00448">
    <property type="entry name" value="REC"/>
    <property type="match status" value="1"/>
</dbReference>
<dbReference type="InterPro" id="IPR011006">
    <property type="entry name" value="CheY-like_superfamily"/>
</dbReference>
<dbReference type="PANTHER" id="PTHR48111">
    <property type="entry name" value="REGULATOR OF RPOS"/>
    <property type="match status" value="1"/>
</dbReference>